<evidence type="ECO:0000313" key="2">
    <source>
        <dbReference type="Proteomes" id="UP000006666"/>
    </source>
</evidence>
<dbReference type="eggNOG" id="ENOG50318WM">
    <property type="taxonomic scope" value="Bacteria"/>
</dbReference>
<dbReference type="HOGENOM" id="CLU_077385_0_0_11"/>
<reference evidence="1 2" key="1">
    <citation type="journal article" date="2009" name="Stand. Genomic Sci.">
        <title>Complete genome sequence of Kytococcus sedentarius type strain (541).</title>
        <authorList>
            <person name="Sims D."/>
            <person name="Brettin T."/>
            <person name="Detter J.C."/>
            <person name="Han C."/>
            <person name="Lapidus A."/>
            <person name="Copeland A."/>
            <person name="Glavina Del Rio T."/>
            <person name="Nolan M."/>
            <person name="Chen F."/>
            <person name="Lucas S."/>
            <person name="Tice H."/>
            <person name="Cheng J.F."/>
            <person name="Bruce D."/>
            <person name="Goodwin L."/>
            <person name="Pitluck S."/>
            <person name="Ovchinnikova G."/>
            <person name="Pati A."/>
            <person name="Ivanova N."/>
            <person name="Mavrommatis K."/>
            <person name="Chen A."/>
            <person name="Palaniappan K."/>
            <person name="D'haeseleer P."/>
            <person name="Chain P."/>
            <person name="Bristow J."/>
            <person name="Eisen J.A."/>
            <person name="Markowitz V."/>
            <person name="Hugenholtz P."/>
            <person name="Schneider S."/>
            <person name="Goker M."/>
            <person name="Pukall R."/>
            <person name="Kyrpides N.C."/>
            <person name="Klenk H.P."/>
        </authorList>
    </citation>
    <scope>NUCLEOTIDE SEQUENCE [LARGE SCALE GENOMIC DNA]</scope>
    <source>
        <strain evidence="2">ATCC 14392 / DSM 20547 / JCM 11482 / CCUG 33030 / NBRC 15357 / NCTC 11040 / CCM 314 / 541</strain>
    </source>
</reference>
<proteinExistence type="predicted"/>
<dbReference type="RefSeq" id="WP_015779528.1">
    <property type="nucleotide sequence ID" value="NC_013169.1"/>
</dbReference>
<evidence type="ECO:0000313" key="1">
    <source>
        <dbReference type="EMBL" id="ACV06583.1"/>
    </source>
</evidence>
<name>C7NI76_KYTSD</name>
<dbReference type="AlphaFoldDB" id="C7NI76"/>
<dbReference type="EMBL" id="CP001686">
    <property type="protein sequence ID" value="ACV06583.1"/>
    <property type="molecule type" value="Genomic_DNA"/>
</dbReference>
<dbReference type="InterPro" id="IPR021555">
    <property type="entry name" value="DUF3000"/>
</dbReference>
<keyword evidence="2" id="KW-1185">Reference proteome</keyword>
<dbReference type="Pfam" id="PF11452">
    <property type="entry name" value="DUF3000"/>
    <property type="match status" value="1"/>
</dbReference>
<dbReference type="STRING" id="478801.Ksed_15680"/>
<organism evidence="1 2">
    <name type="scientific">Kytococcus sedentarius (strain ATCC 14392 / DSM 20547 / JCM 11482 / CCUG 33030 / NBRC 15357 / NCTC 11040 / CCM 314 / 541)</name>
    <name type="common">Micrococcus sedentarius</name>
    <dbReference type="NCBI Taxonomy" id="478801"/>
    <lineage>
        <taxon>Bacteria</taxon>
        <taxon>Bacillati</taxon>
        <taxon>Actinomycetota</taxon>
        <taxon>Actinomycetes</taxon>
        <taxon>Micrococcales</taxon>
        <taxon>Kytococcaceae</taxon>
        <taxon>Kytococcus</taxon>
    </lineage>
</organism>
<dbReference type="KEGG" id="kse:Ksed_15680"/>
<sequence>MTPHILRGRRAADPQASLDALRGAPPRAGVLTEEVPSPSRLAPTSVAFTAEVLDPEGSDEPLATGRLVVLHDPSEPEEWGGPWRVVTFVSTPLEPELAHDPLFGDVGRQWVSESLAQQNCTVGELSGTSTRVTSEPFGGREHHGVEVALEIRASWTPLDHDLLRHLEAWRDLLTTVAGVPTLPQGVVALHGVV</sequence>
<gene>
    <name evidence="1" type="ordered locus">Ksed_15680</name>
</gene>
<evidence type="ECO:0008006" key="3">
    <source>
        <dbReference type="Google" id="ProtNLM"/>
    </source>
</evidence>
<protein>
    <recommendedName>
        <fullName evidence="3">DUF3000 domain-containing protein</fullName>
    </recommendedName>
</protein>
<dbReference type="Proteomes" id="UP000006666">
    <property type="component" value="Chromosome"/>
</dbReference>
<accession>C7NI76</accession>